<reference evidence="1 2" key="1">
    <citation type="submission" date="2018-06" db="EMBL/GenBank/DDBJ databases">
        <title>Comparative genomics reveals the genomic features of Rhizophagus irregularis, R. cerebriforme, R. diaphanum and Gigaspora rosea, and their symbiotic lifestyle signature.</title>
        <authorList>
            <person name="Morin E."/>
            <person name="San Clemente H."/>
            <person name="Chen E.C.H."/>
            <person name="De La Providencia I."/>
            <person name="Hainaut M."/>
            <person name="Kuo A."/>
            <person name="Kohler A."/>
            <person name="Murat C."/>
            <person name="Tang N."/>
            <person name="Roy S."/>
            <person name="Loubradou J."/>
            <person name="Henrissat B."/>
            <person name="Grigoriev I.V."/>
            <person name="Corradi N."/>
            <person name="Roux C."/>
            <person name="Martin F.M."/>
        </authorList>
    </citation>
    <scope>NUCLEOTIDE SEQUENCE [LARGE SCALE GENOMIC DNA]</scope>
    <source>
        <strain evidence="1 2">DAOM 194757</strain>
    </source>
</reference>
<dbReference type="OrthoDB" id="2371765at2759"/>
<evidence type="ECO:0000313" key="2">
    <source>
        <dbReference type="Proteomes" id="UP000266673"/>
    </source>
</evidence>
<dbReference type="AlphaFoldDB" id="A0A397UJ56"/>
<accession>A0A397UJ56</accession>
<comment type="caution">
    <text evidence="1">The sequence shown here is derived from an EMBL/GenBank/DDBJ whole genome shotgun (WGS) entry which is preliminary data.</text>
</comment>
<dbReference type="Proteomes" id="UP000266673">
    <property type="component" value="Unassembled WGS sequence"/>
</dbReference>
<name>A0A397UJ56_9GLOM</name>
<organism evidence="1 2">
    <name type="scientific">Gigaspora rosea</name>
    <dbReference type="NCBI Taxonomy" id="44941"/>
    <lineage>
        <taxon>Eukaryota</taxon>
        <taxon>Fungi</taxon>
        <taxon>Fungi incertae sedis</taxon>
        <taxon>Mucoromycota</taxon>
        <taxon>Glomeromycotina</taxon>
        <taxon>Glomeromycetes</taxon>
        <taxon>Diversisporales</taxon>
        <taxon>Gigasporaceae</taxon>
        <taxon>Gigaspora</taxon>
    </lineage>
</organism>
<gene>
    <name evidence="1" type="ORF">C2G38_2106384</name>
</gene>
<dbReference type="EMBL" id="QKWP01001265">
    <property type="protein sequence ID" value="RIB10322.1"/>
    <property type="molecule type" value="Genomic_DNA"/>
</dbReference>
<evidence type="ECO:0000313" key="1">
    <source>
        <dbReference type="EMBL" id="RIB10322.1"/>
    </source>
</evidence>
<keyword evidence="2" id="KW-1185">Reference proteome</keyword>
<sequence length="85" mass="10084">MFTNFQSAKAYQYLFEDLFDIVEKDTQKQFQFQHIHGYGLGCIIADEHQGQAFGFGQYLHSKYSHLSCEEHLKHINKLCQVHFNR</sequence>
<protein>
    <submittedName>
        <fullName evidence="1">Uncharacterized protein</fullName>
    </submittedName>
</protein>
<proteinExistence type="predicted"/>